<evidence type="ECO:0000259" key="2">
    <source>
        <dbReference type="Pfam" id="PF20410"/>
    </source>
</evidence>
<reference evidence="3 4" key="1">
    <citation type="journal article" date="2016" name="Plant Pathol.">
        <title>Genetic characterization of strains named as Xanthomonas axonopodis pv. dieffenbachiae leads to a taxonomic revision of the X. axonopodis species complex.</title>
        <authorList>
            <person name="Constantin E.C."/>
            <person name="Cleenwerck I."/>
            <person name="Maes M."/>
            <person name="Baeyen S."/>
            <person name="Van Malderghem C."/>
            <person name="De Vos P."/>
            <person name="Cottyn B."/>
        </authorList>
    </citation>
    <scope>NUCLEOTIDE SEQUENCE [LARGE SCALE GENOMIC DNA]</scope>
    <source>
        <strain evidence="4">LMG9055</strain>
    </source>
</reference>
<evidence type="ECO:0000256" key="1">
    <source>
        <dbReference type="SAM" id="MobiDB-lite"/>
    </source>
</evidence>
<organism evidence="3 4">
    <name type="scientific">Xanthomonas phaseoli pv. syngonii LMG 9055</name>
    <dbReference type="NCBI Taxonomy" id="1437878"/>
    <lineage>
        <taxon>Bacteria</taxon>
        <taxon>Pseudomonadati</taxon>
        <taxon>Pseudomonadota</taxon>
        <taxon>Gammaproteobacteria</taxon>
        <taxon>Lysobacterales</taxon>
        <taxon>Lysobacteraceae</taxon>
        <taxon>Xanthomonas</taxon>
    </lineage>
</organism>
<dbReference type="EMBL" id="JPUO02000233">
    <property type="protein sequence ID" value="OQP73060.1"/>
    <property type="molecule type" value="Genomic_DNA"/>
</dbReference>
<name>A0A1V9GR00_9XANT</name>
<evidence type="ECO:0000313" key="4">
    <source>
        <dbReference type="Proteomes" id="UP000050343"/>
    </source>
</evidence>
<feature type="compositionally biased region" description="Low complexity" evidence="1">
    <location>
        <begin position="448"/>
        <end position="465"/>
    </location>
</feature>
<dbReference type="Pfam" id="PF20410">
    <property type="entry name" value="X-Tfes_XVIPCD"/>
    <property type="match status" value="1"/>
</dbReference>
<comment type="caution">
    <text evidence="3">The sequence shown here is derived from an EMBL/GenBank/DDBJ whole genome shotgun (WGS) entry which is preliminary data.</text>
</comment>
<sequence length="473" mass="50666">MLDPRIERMLQETEQQSSLSPGAAKDLREAVESSPYLVGVMTKAIDNGDLKHIRFAHTPNEGGHYSADEKAISINADVLQRPARSERIDQLTGVLGHETGHALMARSNEISTYKLSYRIDEALKEGARYGDATVDITPLAKEYVSASRQNEALAELVSMNAVASRVKHQDGEVSEAELLRRLDPTTPCVTNGRLAPGIQMDVRGLQHTDNRISSPAVEAVAICQFDRSGNSLGTLGRSDYNAFYLSYVVSAGATVSRDLDRASSQPIPSLGLNLKELGASAEEIQAAGVSLGGQGKAFGFTDTSGGQLRPSEVRQVGKGDAGQPDLAPQPASPGQAVLADSPAHPDHSTYQAIHGWVKGTGNWTEDESRNVAASLYKQQVDDPLIKRVDAVTGGLGRDGAHNVFAVYAPHGMGIAPMFHAHVDGRQAAQEPAQQNLQQAEVLQQAQARQQAMEQTQQQSVQQAQAPRMTMGGP</sequence>
<dbReference type="InterPro" id="IPR046519">
    <property type="entry name" value="X-Tfes_XVIPCD"/>
</dbReference>
<dbReference type="Proteomes" id="UP000050343">
    <property type="component" value="Unassembled WGS sequence"/>
</dbReference>
<feature type="domain" description="X-Tfes XVIPCD" evidence="2">
    <location>
        <begin position="341"/>
        <end position="440"/>
    </location>
</feature>
<gene>
    <name evidence="3" type="ORF">IA54_014425</name>
</gene>
<feature type="region of interest" description="Disordered" evidence="1">
    <location>
        <begin position="448"/>
        <end position="473"/>
    </location>
</feature>
<accession>A0A1V9GR00</accession>
<feature type="region of interest" description="Disordered" evidence="1">
    <location>
        <begin position="300"/>
        <end position="345"/>
    </location>
</feature>
<protein>
    <recommendedName>
        <fullName evidence="2">X-Tfes XVIPCD domain-containing protein</fullName>
    </recommendedName>
</protein>
<reference evidence="3 4" key="2">
    <citation type="journal article" date="2017" name="Plant Pathol.">
        <title>Pathogenicity and virulence gene content of Xanthomonas strains infecting Araceae, formerly known as Xanthomonas axonopodis pv. dieffenbachiae.</title>
        <authorList>
            <person name="Constantin E.C."/>
            <person name="Haegeman A."/>
            <person name="Van Vaerenbergh J."/>
            <person name="Baeyen S."/>
            <person name="Van Malderghem C."/>
            <person name="Maes M."/>
            <person name="Cottyn B."/>
        </authorList>
    </citation>
    <scope>NUCLEOTIDE SEQUENCE [LARGE SCALE GENOMIC DNA]</scope>
    <source>
        <strain evidence="4">LMG9055</strain>
    </source>
</reference>
<proteinExistence type="predicted"/>
<dbReference type="AlphaFoldDB" id="A0A1V9GR00"/>
<evidence type="ECO:0000313" key="3">
    <source>
        <dbReference type="EMBL" id="OQP73060.1"/>
    </source>
</evidence>